<comment type="similarity">
    <text evidence="2">Belongs to the polysaccharide synthase family.</text>
</comment>
<dbReference type="InterPro" id="IPR050833">
    <property type="entry name" value="Poly_Biosynth_Transport"/>
</dbReference>
<evidence type="ECO:0000256" key="6">
    <source>
        <dbReference type="ARBA" id="ARBA00023136"/>
    </source>
</evidence>
<feature type="transmembrane region" description="Helical" evidence="7">
    <location>
        <begin position="424"/>
        <end position="450"/>
    </location>
</feature>
<feature type="transmembrane region" description="Helical" evidence="7">
    <location>
        <begin position="223"/>
        <end position="242"/>
    </location>
</feature>
<evidence type="ECO:0000256" key="4">
    <source>
        <dbReference type="ARBA" id="ARBA00022692"/>
    </source>
</evidence>
<dbReference type="PANTHER" id="PTHR30250:SF10">
    <property type="entry name" value="LIPOPOLYSACCHARIDE BIOSYNTHESIS PROTEIN WZXC"/>
    <property type="match status" value="1"/>
</dbReference>
<feature type="transmembrane region" description="Helical" evidence="7">
    <location>
        <begin position="95"/>
        <end position="117"/>
    </location>
</feature>
<feature type="transmembrane region" description="Helical" evidence="7">
    <location>
        <begin position="371"/>
        <end position="389"/>
    </location>
</feature>
<feature type="transmembrane region" description="Helical" evidence="7">
    <location>
        <begin position="129"/>
        <end position="151"/>
    </location>
</feature>
<organism evidence="8 9">
    <name type="scientific">Candidatus Staskawiczbacteria bacterium RIFCSPHIGHO2_01_FULL_41_41</name>
    <dbReference type="NCBI Taxonomy" id="1802203"/>
    <lineage>
        <taxon>Bacteria</taxon>
        <taxon>Candidatus Staskawicziibacteriota</taxon>
    </lineage>
</organism>
<accession>A0A1G2HSE5</accession>
<feature type="transmembrane region" description="Helical" evidence="7">
    <location>
        <begin position="331"/>
        <end position="350"/>
    </location>
</feature>
<sequence>MLLIVKNKIATLLFPSGSVSRRAMKGSFWLLLFRIFDQLFGFVKTMVLARLLAPGDFGIFGIAIIAISLLESFSQTGFFQALVQKTGDIKPYLGTAWVVQVLRGITLAVLLFLAAPYVASFFNTPPATLVLQIVSIAVLIRALENSAIVYFSKDLEFHKLFMYQVAGSVADVAVSLGAVFLFQSVWALVLGYLAANVARTVVSYLVCAFKPEWNFSLAKAKELTYFGRWIFAGNIVGFFINQGESVFVGKLLGAVSLGFYQMAYKISSILGIDIVAGAIFPAFSKIQNDRLRLKSAYLKTLQLLAFLFIPAAGGMVIVASDFVSIFLGRQWLPMVASLQMLVVAGVIWSFGTITGRLFQALGKPKTNTMMGFARLVLLLIFVYPAIRYFGITGAALAVLVSSSLAAIWYLIVSFRAMAFSWRDVVAAIGLPLANALVMIAGVFTIKLLVVSNPFSFFLYVVAGAAIYVLSSYLADKIFHGGMRTLLKECFWLLIR</sequence>
<dbReference type="CDD" id="cd13127">
    <property type="entry name" value="MATE_tuaB_like"/>
    <property type="match status" value="1"/>
</dbReference>
<evidence type="ECO:0000256" key="5">
    <source>
        <dbReference type="ARBA" id="ARBA00022989"/>
    </source>
</evidence>
<feature type="transmembrane region" description="Helical" evidence="7">
    <location>
        <begin position="456"/>
        <end position="474"/>
    </location>
</feature>
<keyword evidence="3" id="KW-1003">Cell membrane</keyword>
<name>A0A1G2HSE5_9BACT</name>
<evidence type="ECO:0000313" key="8">
    <source>
        <dbReference type="EMBL" id="OGZ65397.1"/>
    </source>
</evidence>
<proteinExistence type="inferred from homology"/>
<feature type="transmembrane region" description="Helical" evidence="7">
    <location>
        <begin position="163"/>
        <end position="183"/>
    </location>
</feature>
<feature type="transmembrane region" description="Helical" evidence="7">
    <location>
        <begin position="189"/>
        <end position="211"/>
    </location>
</feature>
<reference evidence="8 9" key="1">
    <citation type="journal article" date="2016" name="Nat. Commun.">
        <title>Thousands of microbial genomes shed light on interconnected biogeochemical processes in an aquifer system.</title>
        <authorList>
            <person name="Anantharaman K."/>
            <person name="Brown C.T."/>
            <person name="Hug L.A."/>
            <person name="Sharon I."/>
            <person name="Castelle C.J."/>
            <person name="Probst A.J."/>
            <person name="Thomas B.C."/>
            <person name="Singh A."/>
            <person name="Wilkins M.J."/>
            <person name="Karaoz U."/>
            <person name="Brodie E.L."/>
            <person name="Williams K.H."/>
            <person name="Hubbard S.S."/>
            <person name="Banfield J.F."/>
        </authorList>
    </citation>
    <scope>NUCLEOTIDE SEQUENCE [LARGE SCALE GENOMIC DNA]</scope>
</reference>
<feature type="transmembrane region" description="Helical" evidence="7">
    <location>
        <begin position="59"/>
        <end position="83"/>
    </location>
</feature>
<feature type="transmembrane region" description="Helical" evidence="7">
    <location>
        <begin position="262"/>
        <end position="283"/>
    </location>
</feature>
<gene>
    <name evidence="8" type="ORF">A2822_02700</name>
</gene>
<evidence type="ECO:0000256" key="1">
    <source>
        <dbReference type="ARBA" id="ARBA00004651"/>
    </source>
</evidence>
<dbReference type="GO" id="GO:0005886">
    <property type="term" value="C:plasma membrane"/>
    <property type="evidence" value="ECO:0007669"/>
    <property type="project" value="UniProtKB-SubCell"/>
</dbReference>
<feature type="transmembrane region" description="Helical" evidence="7">
    <location>
        <begin position="303"/>
        <end position="325"/>
    </location>
</feature>
<evidence type="ECO:0000313" key="9">
    <source>
        <dbReference type="Proteomes" id="UP000178774"/>
    </source>
</evidence>
<dbReference type="EMBL" id="MHOP01000023">
    <property type="protein sequence ID" value="OGZ65397.1"/>
    <property type="molecule type" value="Genomic_DNA"/>
</dbReference>
<protein>
    <submittedName>
        <fullName evidence="8">Uncharacterized protein</fullName>
    </submittedName>
</protein>
<comment type="subcellular location">
    <subcellularLocation>
        <location evidence="1">Cell membrane</location>
        <topology evidence="1">Multi-pass membrane protein</topology>
    </subcellularLocation>
</comment>
<evidence type="ECO:0000256" key="3">
    <source>
        <dbReference type="ARBA" id="ARBA00022475"/>
    </source>
</evidence>
<dbReference type="AlphaFoldDB" id="A0A1G2HSE5"/>
<dbReference type="PANTHER" id="PTHR30250">
    <property type="entry name" value="PST FAMILY PREDICTED COLANIC ACID TRANSPORTER"/>
    <property type="match status" value="1"/>
</dbReference>
<keyword evidence="4 7" id="KW-0812">Transmembrane</keyword>
<dbReference type="Pfam" id="PF13440">
    <property type="entry name" value="Polysacc_synt_3"/>
    <property type="match status" value="1"/>
</dbReference>
<feature type="transmembrane region" description="Helical" evidence="7">
    <location>
        <begin position="395"/>
        <end position="412"/>
    </location>
</feature>
<feature type="transmembrane region" description="Helical" evidence="7">
    <location>
        <begin position="28"/>
        <end position="53"/>
    </location>
</feature>
<keyword evidence="6 7" id="KW-0472">Membrane</keyword>
<comment type="caution">
    <text evidence="8">The sequence shown here is derived from an EMBL/GenBank/DDBJ whole genome shotgun (WGS) entry which is preliminary data.</text>
</comment>
<dbReference type="Proteomes" id="UP000178774">
    <property type="component" value="Unassembled WGS sequence"/>
</dbReference>
<evidence type="ECO:0000256" key="2">
    <source>
        <dbReference type="ARBA" id="ARBA00007430"/>
    </source>
</evidence>
<keyword evidence="5 7" id="KW-1133">Transmembrane helix</keyword>
<evidence type="ECO:0000256" key="7">
    <source>
        <dbReference type="SAM" id="Phobius"/>
    </source>
</evidence>